<reference evidence="2 3" key="1">
    <citation type="submission" date="2009-01" db="EMBL/GenBank/DDBJ databases">
        <title>Complete sequence of chromosome of Methylobacterium nodulans ORS 2060.</title>
        <authorList>
            <consortium name="US DOE Joint Genome Institute"/>
            <person name="Lucas S."/>
            <person name="Copeland A."/>
            <person name="Lapidus A."/>
            <person name="Glavina del Rio T."/>
            <person name="Dalin E."/>
            <person name="Tice H."/>
            <person name="Bruce D."/>
            <person name="Goodwin L."/>
            <person name="Pitluck S."/>
            <person name="Sims D."/>
            <person name="Brettin T."/>
            <person name="Detter J.C."/>
            <person name="Han C."/>
            <person name="Larimer F."/>
            <person name="Land M."/>
            <person name="Hauser L."/>
            <person name="Kyrpides N."/>
            <person name="Ivanova N."/>
            <person name="Marx C.J."/>
            <person name="Richardson P."/>
        </authorList>
    </citation>
    <scope>NUCLEOTIDE SEQUENCE [LARGE SCALE GENOMIC DNA]</scope>
    <source>
        <strain evidence="3">LMG 21967 / CNCM I-2342 / ORS 2060</strain>
    </source>
</reference>
<evidence type="ECO:0000256" key="1">
    <source>
        <dbReference type="SAM" id="Coils"/>
    </source>
</evidence>
<evidence type="ECO:0000313" key="3">
    <source>
        <dbReference type="Proteomes" id="UP000008207"/>
    </source>
</evidence>
<dbReference type="STRING" id="460265.Mnod_5701"/>
<dbReference type="AlphaFoldDB" id="B8IQM3"/>
<protein>
    <submittedName>
        <fullName evidence="2">Uncharacterized protein</fullName>
    </submittedName>
</protein>
<sequence length="116" mass="12544">MTSYEKAVANVNRQYDELRRNLIATTDAGNLPGALATNETARAKALQAFSETNRKAVRDAIAIPDDYYAAIRGAESSGDDSAVSKSGAVGRYQFISSAWLEYFPKAMADMAGSLRE</sequence>
<gene>
    <name evidence="2" type="ordered locus">Mnod_5701</name>
</gene>
<dbReference type="InterPro" id="IPR023346">
    <property type="entry name" value="Lysozyme-like_dom_sf"/>
</dbReference>
<dbReference type="SUPFAM" id="SSF53955">
    <property type="entry name" value="Lysozyme-like"/>
    <property type="match status" value="1"/>
</dbReference>
<keyword evidence="3" id="KW-1185">Reference proteome</keyword>
<organism evidence="2 3">
    <name type="scientific">Methylobacterium nodulans (strain LMG 21967 / CNCM I-2342 / ORS 2060)</name>
    <dbReference type="NCBI Taxonomy" id="460265"/>
    <lineage>
        <taxon>Bacteria</taxon>
        <taxon>Pseudomonadati</taxon>
        <taxon>Pseudomonadota</taxon>
        <taxon>Alphaproteobacteria</taxon>
        <taxon>Hyphomicrobiales</taxon>
        <taxon>Methylobacteriaceae</taxon>
        <taxon>Methylobacterium</taxon>
    </lineage>
</organism>
<dbReference type="KEGG" id="mno:Mnod_5701"/>
<name>B8IQM3_METNO</name>
<dbReference type="HOGENOM" id="CLU_2093999_0_0_5"/>
<dbReference type="Gene3D" id="1.10.530.10">
    <property type="match status" value="1"/>
</dbReference>
<evidence type="ECO:0000313" key="2">
    <source>
        <dbReference type="EMBL" id="ACL60535.1"/>
    </source>
</evidence>
<dbReference type="Proteomes" id="UP000008207">
    <property type="component" value="Chromosome"/>
</dbReference>
<dbReference type="RefSeq" id="WP_015932136.1">
    <property type="nucleotide sequence ID" value="NC_011894.1"/>
</dbReference>
<accession>B8IQM3</accession>
<proteinExistence type="predicted"/>
<dbReference type="EMBL" id="CP001349">
    <property type="protein sequence ID" value="ACL60535.1"/>
    <property type="molecule type" value="Genomic_DNA"/>
</dbReference>
<feature type="coiled-coil region" evidence="1">
    <location>
        <begin position="1"/>
        <end position="28"/>
    </location>
</feature>
<keyword evidence="1" id="KW-0175">Coiled coil</keyword>